<dbReference type="InterPro" id="IPR017459">
    <property type="entry name" value="Glycosyl_Trfase_fam3_N_dom"/>
</dbReference>
<feature type="binding site" evidence="4">
    <location>
        <position position="113"/>
    </location>
    <ligand>
        <name>anthranilate</name>
        <dbReference type="ChEBI" id="CHEBI:16567"/>
        <label>1</label>
    </ligand>
</feature>
<feature type="binding site" evidence="4">
    <location>
        <begin position="85"/>
        <end position="86"/>
    </location>
    <ligand>
        <name>5-phospho-alpha-D-ribose 1-diphosphate</name>
        <dbReference type="ChEBI" id="CHEBI:58017"/>
    </ligand>
</feature>
<dbReference type="EC" id="2.4.2.18" evidence="4"/>
<protein>
    <recommendedName>
        <fullName evidence="4">Anthranilate phosphoribosyltransferase</fullName>
        <ecNumber evidence="4">2.4.2.18</ecNumber>
    </recommendedName>
</protein>
<dbReference type="GO" id="GO:0004048">
    <property type="term" value="F:anthranilate phosphoribosyltransferase activity"/>
    <property type="evidence" value="ECO:0007669"/>
    <property type="project" value="UniProtKB-EC"/>
</dbReference>
<comment type="caution">
    <text evidence="7">The sequence shown here is derived from an EMBL/GenBank/DDBJ whole genome shotgun (WGS) entry which is preliminary data.</text>
</comment>
<dbReference type="InterPro" id="IPR005940">
    <property type="entry name" value="Anthranilate_Pribosyl_Tfrase"/>
</dbReference>
<keyword evidence="4" id="KW-0028">Amino-acid biosynthesis</keyword>
<dbReference type="NCBIfam" id="TIGR01245">
    <property type="entry name" value="trpD"/>
    <property type="match status" value="1"/>
</dbReference>
<dbReference type="HAMAP" id="MF_00211">
    <property type="entry name" value="TrpD"/>
    <property type="match status" value="1"/>
</dbReference>
<evidence type="ECO:0000256" key="1">
    <source>
        <dbReference type="ARBA" id="ARBA00022676"/>
    </source>
</evidence>
<dbReference type="Proteomes" id="UP001595640">
    <property type="component" value="Unassembled WGS sequence"/>
</dbReference>
<dbReference type="Gene3D" id="3.40.1030.10">
    <property type="entry name" value="Nucleoside phosphorylase/phosphoribosyltransferase catalytic domain"/>
    <property type="match status" value="1"/>
</dbReference>
<comment type="catalytic activity">
    <reaction evidence="4">
        <text>N-(5-phospho-beta-D-ribosyl)anthranilate + diphosphate = 5-phospho-alpha-D-ribose 1-diphosphate + anthranilate</text>
        <dbReference type="Rhea" id="RHEA:11768"/>
        <dbReference type="ChEBI" id="CHEBI:16567"/>
        <dbReference type="ChEBI" id="CHEBI:18277"/>
        <dbReference type="ChEBI" id="CHEBI:33019"/>
        <dbReference type="ChEBI" id="CHEBI:58017"/>
        <dbReference type="EC" id="2.4.2.18"/>
    </reaction>
</comment>
<evidence type="ECO:0000313" key="7">
    <source>
        <dbReference type="EMBL" id="MFC3293858.1"/>
    </source>
</evidence>
<dbReference type="InterPro" id="IPR035902">
    <property type="entry name" value="Nuc_phospho_transferase"/>
</dbReference>
<dbReference type="Pfam" id="PF00591">
    <property type="entry name" value="Glycos_transf_3"/>
    <property type="match status" value="1"/>
</dbReference>
<feature type="binding site" evidence="4">
    <location>
        <position position="228"/>
    </location>
    <ligand>
        <name>Mg(2+)</name>
        <dbReference type="ChEBI" id="CHEBI:18420"/>
        <label>2</label>
    </ligand>
</feature>
<reference evidence="8" key="1">
    <citation type="journal article" date="2019" name="Int. J. Syst. Evol. Microbiol.">
        <title>The Global Catalogue of Microorganisms (GCM) 10K type strain sequencing project: providing services to taxonomists for standard genome sequencing and annotation.</title>
        <authorList>
            <consortium name="The Broad Institute Genomics Platform"/>
            <consortium name="The Broad Institute Genome Sequencing Center for Infectious Disease"/>
            <person name="Wu L."/>
            <person name="Ma J."/>
        </authorList>
    </citation>
    <scope>NUCLEOTIDE SEQUENCE [LARGE SCALE GENOMIC DNA]</scope>
    <source>
        <strain evidence="8">KCTC 12847</strain>
    </source>
</reference>
<name>A0ABV7M4K1_9GAMM</name>
<comment type="caution">
    <text evidence="4">Lacks conserved residue(s) required for the propagation of feature annotation.</text>
</comment>
<evidence type="ECO:0000256" key="2">
    <source>
        <dbReference type="ARBA" id="ARBA00022679"/>
    </source>
</evidence>
<keyword evidence="4" id="KW-0479">Metal-binding</keyword>
<evidence type="ECO:0000256" key="3">
    <source>
        <dbReference type="ARBA" id="ARBA00022822"/>
    </source>
</evidence>
<feature type="binding site" evidence="4">
    <location>
        <position position="122"/>
    </location>
    <ligand>
        <name>5-phospho-alpha-D-ribose 1-diphosphate</name>
        <dbReference type="ChEBI" id="CHEBI:58017"/>
    </ligand>
</feature>
<dbReference type="SUPFAM" id="SSF47648">
    <property type="entry name" value="Nucleoside phosphorylase/phosphoribosyltransferase N-terminal domain"/>
    <property type="match status" value="1"/>
</dbReference>
<dbReference type="Pfam" id="PF02885">
    <property type="entry name" value="Glycos_trans_3N"/>
    <property type="match status" value="1"/>
</dbReference>
<dbReference type="InterPro" id="IPR036320">
    <property type="entry name" value="Glycosyl_Trfase_fam3_N_dom_sf"/>
</dbReference>
<keyword evidence="3 4" id="KW-0822">Tryptophan biosynthesis</keyword>
<evidence type="ECO:0000259" key="5">
    <source>
        <dbReference type="Pfam" id="PF00591"/>
    </source>
</evidence>
<feature type="binding site" evidence="4">
    <location>
        <position position="227"/>
    </location>
    <ligand>
        <name>Mg(2+)</name>
        <dbReference type="ChEBI" id="CHEBI:18420"/>
        <label>2</label>
    </ligand>
</feature>
<dbReference type="RefSeq" id="WP_019018609.1">
    <property type="nucleotide sequence ID" value="NZ_BMXD01000001.1"/>
</dbReference>
<comment type="subunit">
    <text evidence="4">Homodimer.</text>
</comment>
<feature type="binding site" evidence="4">
    <location>
        <position position="228"/>
    </location>
    <ligand>
        <name>Mg(2+)</name>
        <dbReference type="ChEBI" id="CHEBI:18420"/>
        <label>1</label>
    </ligand>
</feature>
<feature type="binding site" evidence="4">
    <location>
        <position position="82"/>
    </location>
    <ligand>
        <name>anthranilate</name>
        <dbReference type="ChEBI" id="CHEBI:16567"/>
        <label>1</label>
    </ligand>
</feature>
<evidence type="ECO:0000259" key="6">
    <source>
        <dbReference type="Pfam" id="PF02885"/>
    </source>
</evidence>
<accession>A0ABV7M4K1</accession>
<dbReference type="PANTHER" id="PTHR43285:SF2">
    <property type="entry name" value="ANTHRANILATE PHOSPHORIBOSYLTRANSFERASE"/>
    <property type="match status" value="1"/>
</dbReference>
<comment type="pathway">
    <text evidence="4">Amino-acid biosynthesis; L-tryptophan biosynthesis; L-tryptophan from chorismate: step 2/5.</text>
</comment>
<sequence length="342" mass="36239">MQMREAIDAVMHGRHLSYAETHAVMRYIMTGEATDAQIGGFLIGLSMKGETVDEVAAAAQVMRELMIPVELASLDNVVDIVGTGGDGANLFNVSTASSFVVAACDAHVAKHGNRSVSSSSGSADLFDVAGIKLDLTPAQVARCIDQVGVGFMFAPMHHKAMRYAIGPRREMGVRTVFNILGPLTNPAGAQHQLLGVYKPELVALMAETLQRLGSRHVLVAHAEDGLDEISLAAPTRIAELRDGQITEYVITPEQLGVERQSLESLKVVTAEDSLRLVKEALKGEGAAADIVALNAGAALYAADVADTIKEGVALAQDAMASGLALEKMKELTDFSRVFTDQA</sequence>
<comment type="cofactor">
    <cofactor evidence="4">
        <name>Mg(2+)</name>
        <dbReference type="ChEBI" id="CHEBI:18420"/>
    </cofactor>
    <text evidence="4">Binds 2 magnesium ions per monomer.</text>
</comment>
<feature type="binding site" evidence="4">
    <location>
        <position position="168"/>
    </location>
    <ligand>
        <name>anthranilate</name>
        <dbReference type="ChEBI" id="CHEBI:16567"/>
        <label>2</label>
    </ligand>
</feature>
<keyword evidence="4" id="KW-0057">Aromatic amino acid biosynthesis</keyword>
<dbReference type="EMBL" id="JBHRUH010000031">
    <property type="protein sequence ID" value="MFC3293858.1"/>
    <property type="molecule type" value="Genomic_DNA"/>
</dbReference>
<feature type="binding site" evidence="4">
    <location>
        <begin position="110"/>
        <end position="118"/>
    </location>
    <ligand>
        <name>5-phospho-alpha-D-ribose 1-diphosphate</name>
        <dbReference type="ChEBI" id="CHEBI:58017"/>
    </ligand>
</feature>
<keyword evidence="2 4" id="KW-0808">Transferase</keyword>
<feature type="binding site" evidence="4">
    <location>
        <position position="94"/>
    </location>
    <ligand>
        <name>Mg(2+)</name>
        <dbReference type="ChEBI" id="CHEBI:18420"/>
        <label>1</label>
    </ligand>
</feature>
<dbReference type="SUPFAM" id="SSF52418">
    <property type="entry name" value="Nucleoside phosphorylase/phosphoribosyltransferase catalytic domain"/>
    <property type="match status" value="1"/>
</dbReference>
<comment type="function">
    <text evidence="4">Catalyzes the transfer of the phosphoribosyl group of 5-phosphorylribose-1-pyrophosphate (PRPP) to anthranilate to yield N-(5'-phosphoribosyl)-anthranilate (PRA).</text>
</comment>
<feature type="binding site" evidence="4">
    <location>
        <begin position="92"/>
        <end position="95"/>
    </location>
    <ligand>
        <name>5-phospho-alpha-D-ribose 1-diphosphate</name>
        <dbReference type="ChEBI" id="CHEBI:58017"/>
    </ligand>
</feature>
<organism evidence="7 8">
    <name type="scientific">Modicisalibacter luteus</name>
    <dbReference type="NCBI Taxonomy" id="453962"/>
    <lineage>
        <taxon>Bacteria</taxon>
        <taxon>Pseudomonadati</taxon>
        <taxon>Pseudomonadota</taxon>
        <taxon>Gammaproteobacteria</taxon>
        <taxon>Oceanospirillales</taxon>
        <taxon>Halomonadaceae</taxon>
        <taxon>Modicisalibacter</taxon>
    </lineage>
</organism>
<evidence type="ECO:0000313" key="8">
    <source>
        <dbReference type="Proteomes" id="UP001595640"/>
    </source>
</evidence>
<dbReference type="Gene3D" id="1.20.970.10">
    <property type="entry name" value="Transferase, Pyrimidine Nucleoside Phosphorylase, Chain C"/>
    <property type="match status" value="1"/>
</dbReference>
<feature type="binding site" evidence="4">
    <location>
        <position position="82"/>
    </location>
    <ligand>
        <name>5-phospho-alpha-D-ribose 1-diphosphate</name>
        <dbReference type="ChEBI" id="CHEBI:58017"/>
    </ligand>
</feature>
<comment type="similarity">
    <text evidence="4">Belongs to the anthranilate phosphoribosyltransferase family.</text>
</comment>
<dbReference type="InterPro" id="IPR000312">
    <property type="entry name" value="Glycosyl_Trfase_fam3"/>
</dbReference>
<gene>
    <name evidence="4 7" type="primary">trpD</name>
    <name evidence="7" type="ORF">ACFOEI_17560</name>
</gene>
<dbReference type="PANTHER" id="PTHR43285">
    <property type="entry name" value="ANTHRANILATE PHOSPHORIBOSYLTRANSFERASE"/>
    <property type="match status" value="1"/>
</dbReference>
<keyword evidence="1 4" id="KW-0328">Glycosyltransferase</keyword>
<feature type="domain" description="Glycosyl transferase family 3" evidence="5">
    <location>
        <begin position="75"/>
        <end position="325"/>
    </location>
</feature>
<keyword evidence="8" id="KW-1185">Reference proteome</keyword>
<keyword evidence="4" id="KW-0460">Magnesium</keyword>
<feature type="domain" description="Glycosyl transferase family 3 N-terminal" evidence="6">
    <location>
        <begin position="5"/>
        <end position="65"/>
    </location>
</feature>
<proteinExistence type="inferred from homology"/>
<evidence type="ECO:0000256" key="4">
    <source>
        <dbReference type="HAMAP-Rule" id="MF_00211"/>
    </source>
</evidence>